<name>A0A840IL85_9ACTN</name>
<evidence type="ECO:0000256" key="2">
    <source>
        <dbReference type="SAM" id="Phobius"/>
    </source>
</evidence>
<feature type="compositionally biased region" description="Basic and acidic residues" evidence="1">
    <location>
        <begin position="29"/>
        <end position="50"/>
    </location>
</feature>
<keyword evidence="2" id="KW-1133">Transmembrane helix</keyword>
<feature type="region of interest" description="Disordered" evidence="1">
    <location>
        <begin position="1"/>
        <end position="50"/>
    </location>
</feature>
<keyword evidence="2" id="KW-0472">Membrane</keyword>
<evidence type="ECO:0000313" key="4">
    <source>
        <dbReference type="Proteomes" id="UP000585272"/>
    </source>
</evidence>
<sequence>MAQTKKKRQTKHRGNAAGQIEARGRTGRKPSERERKLSARDEARAKRLERLDQPPTWRGALNRAAIATAFFFVLLVLLFRDQPFASKIFIALFMLLVYVPMGYYTDLFVYRRRQAKRLKERAAAGGRRGDA</sequence>
<comment type="caution">
    <text evidence="3">The sequence shown here is derived from an EMBL/GenBank/DDBJ whole genome shotgun (WGS) entry which is preliminary data.</text>
</comment>
<dbReference type="AlphaFoldDB" id="A0A840IL85"/>
<proteinExistence type="predicted"/>
<feature type="compositionally biased region" description="Basic residues" evidence="1">
    <location>
        <begin position="1"/>
        <end position="14"/>
    </location>
</feature>
<keyword evidence="4" id="KW-1185">Reference proteome</keyword>
<keyword evidence="2" id="KW-0812">Transmembrane</keyword>
<accession>A0A840IL85</accession>
<dbReference type="EMBL" id="JACHNU010000009">
    <property type="protein sequence ID" value="MBB4664893.1"/>
    <property type="molecule type" value="Genomic_DNA"/>
</dbReference>
<evidence type="ECO:0000313" key="3">
    <source>
        <dbReference type="EMBL" id="MBB4664893.1"/>
    </source>
</evidence>
<dbReference type="Proteomes" id="UP000585272">
    <property type="component" value="Unassembled WGS sequence"/>
</dbReference>
<feature type="transmembrane region" description="Helical" evidence="2">
    <location>
        <begin position="85"/>
        <end position="109"/>
    </location>
</feature>
<organism evidence="3 4">
    <name type="scientific">Conexibacter arvalis</name>
    <dbReference type="NCBI Taxonomy" id="912552"/>
    <lineage>
        <taxon>Bacteria</taxon>
        <taxon>Bacillati</taxon>
        <taxon>Actinomycetota</taxon>
        <taxon>Thermoleophilia</taxon>
        <taxon>Solirubrobacterales</taxon>
        <taxon>Conexibacteraceae</taxon>
        <taxon>Conexibacter</taxon>
    </lineage>
</organism>
<reference evidence="3 4" key="1">
    <citation type="submission" date="2020-08" db="EMBL/GenBank/DDBJ databases">
        <title>Genomic Encyclopedia of Archaeal and Bacterial Type Strains, Phase II (KMG-II): from individual species to whole genera.</title>
        <authorList>
            <person name="Goeker M."/>
        </authorList>
    </citation>
    <scope>NUCLEOTIDE SEQUENCE [LARGE SCALE GENOMIC DNA]</scope>
    <source>
        <strain evidence="3 4">DSM 23288</strain>
    </source>
</reference>
<evidence type="ECO:0000256" key="1">
    <source>
        <dbReference type="SAM" id="MobiDB-lite"/>
    </source>
</evidence>
<feature type="transmembrane region" description="Helical" evidence="2">
    <location>
        <begin position="60"/>
        <end position="79"/>
    </location>
</feature>
<gene>
    <name evidence="3" type="ORF">BDZ31_004511</name>
</gene>
<protein>
    <submittedName>
        <fullName evidence="3">Uncharacterized protein</fullName>
    </submittedName>
</protein>
<dbReference type="RefSeq" id="WP_183345323.1">
    <property type="nucleotide sequence ID" value="NZ_JACHNU010000009.1"/>
</dbReference>